<name>A0A1G7YAZ5_9VIBR</name>
<dbReference type="InterPro" id="IPR052062">
    <property type="entry name" value="Murein_DD/LD_carboxypeptidase"/>
</dbReference>
<feature type="domain" description="NlpC/P60" evidence="11">
    <location>
        <begin position="58"/>
        <end position="179"/>
    </location>
</feature>
<dbReference type="Gene3D" id="3.90.1720.10">
    <property type="entry name" value="endopeptidase domain like (from Nostoc punctiforme)"/>
    <property type="match status" value="1"/>
</dbReference>
<keyword evidence="7" id="KW-0472">Membrane</keyword>
<dbReference type="Proteomes" id="UP000198854">
    <property type="component" value="Unassembled WGS sequence"/>
</dbReference>
<dbReference type="STRING" id="861298.SAMN04488136_10523"/>
<evidence type="ECO:0000256" key="10">
    <source>
        <dbReference type="SAM" id="SignalP"/>
    </source>
</evidence>
<dbReference type="PANTHER" id="PTHR47360:SF3">
    <property type="entry name" value="MUREIN DD-ENDOPEPTIDASE MEPS_MUREIN LD-CARBOXYPEPTIDASE"/>
    <property type="match status" value="1"/>
</dbReference>
<proteinExistence type="inferred from homology"/>
<evidence type="ECO:0000256" key="3">
    <source>
        <dbReference type="ARBA" id="ARBA00022670"/>
    </source>
</evidence>
<evidence type="ECO:0000256" key="1">
    <source>
        <dbReference type="ARBA" id="ARBA00004635"/>
    </source>
</evidence>
<feature type="signal peptide" evidence="10">
    <location>
        <begin position="1"/>
        <end position="27"/>
    </location>
</feature>
<gene>
    <name evidence="12" type="ORF">SAMN04488136_10523</name>
</gene>
<dbReference type="InterPro" id="IPR038765">
    <property type="entry name" value="Papain-like_cys_pep_sf"/>
</dbReference>
<evidence type="ECO:0000256" key="8">
    <source>
        <dbReference type="ARBA" id="ARBA00023139"/>
    </source>
</evidence>
<dbReference type="PROSITE" id="PS51257">
    <property type="entry name" value="PROKAR_LIPOPROTEIN"/>
    <property type="match status" value="1"/>
</dbReference>
<keyword evidence="13" id="KW-1185">Reference proteome</keyword>
<evidence type="ECO:0000256" key="2">
    <source>
        <dbReference type="ARBA" id="ARBA00007074"/>
    </source>
</evidence>
<comment type="similarity">
    <text evidence="2">Belongs to the peptidase C40 family.</text>
</comment>
<dbReference type="InterPro" id="IPR000064">
    <property type="entry name" value="NLP_P60_dom"/>
</dbReference>
<keyword evidence="5" id="KW-0378">Hydrolase</keyword>
<protein>
    <submittedName>
        <fullName evidence="12">NlpC/P60 family protein</fullName>
    </submittedName>
</protein>
<dbReference type="EMBL" id="FNDD01000005">
    <property type="protein sequence ID" value="SDG93662.1"/>
    <property type="molecule type" value="Genomic_DNA"/>
</dbReference>
<sequence length="181" mass="20307">MSIKQSLNITRHSALALVTLAISTVLAGCSSAPSAPEQAQFEPQSVNHTHQVTVNERQQVLSSFLQVFHRWEGAPYQFGGTSKNGIDCSAFVQIAFRDAAQTQLPRTTYYQVQVGEQLDYRNAEPGDLVFFRPSSNSRHVGVYLGNKQFMHASQSKGVIISRLDNPYWASTFWQFRRVLNP</sequence>
<dbReference type="PROSITE" id="PS51935">
    <property type="entry name" value="NLPC_P60"/>
    <property type="match status" value="1"/>
</dbReference>
<organism evidence="12 13">
    <name type="scientific">Vibrio xiamenensis</name>
    <dbReference type="NCBI Taxonomy" id="861298"/>
    <lineage>
        <taxon>Bacteria</taxon>
        <taxon>Pseudomonadati</taxon>
        <taxon>Pseudomonadota</taxon>
        <taxon>Gammaproteobacteria</taxon>
        <taxon>Vibrionales</taxon>
        <taxon>Vibrionaceae</taxon>
        <taxon>Vibrio</taxon>
    </lineage>
</organism>
<keyword evidence="3" id="KW-0645">Protease</keyword>
<evidence type="ECO:0000256" key="7">
    <source>
        <dbReference type="ARBA" id="ARBA00023136"/>
    </source>
</evidence>
<dbReference type="PANTHER" id="PTHR47360">
    <property type="entry name" value="MUREIN DD-ENDOPEPTIDASE MEPS/MUREIN LD-CARBOXYPEPTIDASE"/>
    <property type="match status" value="1"/>
</dbReference>
<dbReference type="SUPFAM" id="SSF54001">
    <property type="entry name" value="Cysteine proteinases"/>
    <property type="match status" value="1"/>
</dbReference>
<keyword evidence="9" id="KW-0449">Lipoprotein</keyword>
<dbReference type="OrthoDB" id="9807055at2"/>
<dbReference type="RefSeq" id="WP_093270645.1">
    <property type="nucleotide sequence ID" value="NZ_FNDD01000005.1"/>
</dbReference>
<evidence type="ECO:0000256" key="4">
    <source>
        <dbReference type="ARBA" id="ARBA00022729"/>
    </source>
</evidence>
<evidence type="ECO:0000313" key="12">
    <source>
        <dbReference type="EMBL" id="SDG93662.1"/>
    </source>
</evidence>
<evidence type="ECO:0000313" key="13">
    <source>
        <dbReference type="Proteomes" id="UP000198854"/>
    </source>
</evidence>
<dbReference type="GO" id="GO:0016020">
    <property type="term" value="C:membrane"/>
    <property type="evidence" value="ECO:0007669"/>
    <property type="project" value="UniProtKB-SubCell"/>
</dbReference>
<comment type="subcellular location">
    <subcellularLocation>
        <location evidence="1">Membrane</location>
        <topology evidence="1">Lipid-anchor</topology>
    </subcellularLocation>
</comment>
<evidence type="ECO:0000256" key="9">
    <source>
        <dbReference type="ARBA" id="ARBA00023288"/>
    </source>
</evidence>
<dbReference type="GO" id="GO:0008234">
    <property type="term" value="F:cysteine-type peptidase activity"/>
    <property type="evidence" value="ECO:0007669"/>
    <property type="project" value="UniProtKB-KW"/>
</dbReference>
<evidence type="ECO:0000259" key="11">
    <source>
        <dbReference type="PROSITE" id="PS51935"/>
    </source>
</evidence>
<accession>A0A1G7YAZ5</accession>
<reference evidence="12 13" key="1">
    <citation type="submission" date="2016-10" db="EMBL/GenBank/DDBJ databases">
        <authorList>
            <person name="de Groot N.N."/>
        </authorList>
    </citation>
    <scope>NUCLEOTIDE SEQUENCE [LARGE SCALE GENOMIC DNA]</scope>
    <source>
        <strain evidence="12 13">CGMCC 1.10228</strain>
    </source>
</reference>
<keyword evidence="6" id="KW-0788">Thiol protease</keyword>
<dbReference type="AlphaFoldDB" id="A0A1G7YAZ5"/>
<evidence type="ECO:0000256" key="5">
    <source>
        <dbReference type="ARBA" id="ARBA00022801"/>
    </source>
</evidence>
<dbReference type="GO" id="GO:0006508">
    <property type="term" value="P:proteolysis"/>
    <property type="evidence" value="ECO:0007669"/>
    <property type="project" value="UniProtKB-KW"/>
</dbReference>
<keyword evidence="8" id="KW-0564">Palmitate</keyword>
<keyword evidence="4 10" id="KW-0732">Signal</keyword>
<dbReference type="Pfam" id="PF00877">
    <property type="entry name" value="NLPC_P60"/>
    <property type="match status" value="1"/>
</dbReference>
<evidence type="ECO:0000256" key="6">
    <source>
        <dbReference type="ARBA" id="ARBA00022807"/>
    </source>
</evidence>
<feature type="chain" id="PRO_5011683878" evidence="10">
    <location>
        <begin position="28"/>
        <end position="181"/>
    </location>
</feature>